<dbReference type="InterPro" id="IPR035906">
    <property type="entry name" value="MetI-like_sf"/>
</dbReference>
<organism evidence="16 17">
    <name type="scientific">Glutamicibacter creatinolyticus</name>
    <dbReference type="NCBI Taxonomy" id="162496"/>
    <lineage>
        <taxon>Bacteria</taxon>
        <taxon>Bacillati</taxon>
        <taxon>Actinomycetota</taxon>
        <taxon>Actinomycetes</taxon>
        <taxon>Micrococcales</taxon>
        <taxon>Micrococcaceae</taxon>
        <taxon>Glutamicibacter</taxon>
    </lineage>
</organism>
<evidence type="ECO:0000256" key="2">
    <source>
        <dbReference type="ARBA" id="ARBA00004202"/>
    </source>
</evidence>
<evidence type="ECO:0000313" key="17">
    <source>
        <dbReference type="Proteomes" id="UP000307000"/>
    </source>
</evidence>
<evidence type="ECO:0000256" key="10">
    <source>
        <dbReference type="ARBA" id="ARBA00022967"/>
    </source>
</evidence>
<dbReference type="RefSeq" id="WP_246049651.1">
    <property type="nucleotide sequence ID" value="NZ_CP034412.1"/>
</dbReference>
<keyword evidence="4 13" id="KW-0813">Transport</keyword>
<dbReference type="InterPro" id="IPR050388">
    <property type="entry name" value="ABC_Ni/Peptide_Import"/>
</dbReference>
<dbReference type="InterPro" id="IPR003593">
    <property type="entry name" value="AAA+_ATPase"/>
</dbReference>
<dbReference type="PROSITE" id="PS00211">
    <property type="entry name" value="ABC_TRANSPORTER_1"/>
    <property type="match status" value="1"/>
</dbReference>
<sequence length="570" mass="60590">MSKTQHSTRSIWRPGMVIGVVLMALLVLTAIIAPLFLTDAANELSENRALAPSSEHLLGTNDFGQDNLARVLVATRLTLVMTVLATLLSVAGGLVAGVAIWLAPTKVRQWCLRLLETAVAYPTLITALVIAAILLPGAGTAVIALGVAGMPGFARVTANLAQQVTNSEYFTTAKFLGVGPLRLATRHMIPGMAEPLLILSTTLFSSTLMEISALSFVGLGVQPPQYDLGSLLNDSLDALYTQPIEALGPAVMIILAAVGAMLIGDALAAHANPRTGRAWRRSRRGAKSAPANAQTDTALVRVEDLRVNYLSQGQPTELVHGIDLHIQPGEILGIVGESGSGKSLTAMSIAGLAADDLSVQARALTVAHLDMLGSPPAARLAQQIGIVYQDPGSTFTPSRTMGPQLTEVLRTHQGASRAQAREAIIQALGKVGITRPAARLRQYPHELSGGMRQRAMIASTLATGPALLIADEPTTALDVTVQIEVLRQFRRLREEYGTAILFISHDIGVVQELCDRVLVMRKGSIVEELSPQQISSRQVSHPYTRQLLDAVPVLRTGSGLVLNEEEGIRT</sequence>
<keyword evidence="11 13" id="KW-1133">Transmembrane helix</keyword>
<dbReference type="GO" id="GO:0005524">
    <property type="term" value="F:ATP binding"/>
    <property type="evidence" value="ECO:0007669"/>
    <property type="project" value="UniProtKB-KW"/>
</dbReference>
<evidence type="ECO:0000256" key="11">
    <source>
        <dbReference type="ARBA" id="ARBA00022989"/>
    </source>
</evidence>
<dbReference type="GO" id="GO:0005886">
    <property type="term" value="C:plasma membrane"/>
    <property type="evidence" value="ECO:0007669"/>
    <property type="project" value="UniProtKB-SubCell"/>
</dbReference>
<feature type="transmembrane region" description="Helical" evidence="13">
    <location>
        <begin position="246"/>
        <end position="271"/>
    </location>
</feature>
<evidence type="ECO:0000313" key="16">
    <source>
        <dbReference type="EMBL" id="QCY48541.1"/>
    </source>
</evidence>
<dbReference type="AlphaFoldDB" id="A0A5B7WWV8"/>
<dbReference type="SMART" id="SM00382">
    <property type="entry name" value="AAA"/>
    <property type="match status" value="1"/>
</dbReference>
<evidence type="ECO:0000256" key="5">
    <source>
        <dbReference type="ARBA" id="ARBA00022475"/>
    </source>
</evidence>
<accession>A0A5B7WWV8</accession>
<evidence type="ECO:0000256" key="6">
    <source>
        <dbReference type="ARBA" id="ARBA00022519"/>
    </source>
</evidence>
<evidence type="ECO:0000256" key="12">
    <source>
        <dbReference type="ARBA" id="ARBA00023136"/>
    </source>
</evidence>
<keyword evidence="5" id="KW-1003">Cell membrane</keyword>
<feature type="domain" description="ABC transmembrane type-1" evidence="15">
    <location>
        <begin position="75"/>
        <end position="264"/>
    </location>
</feature>
<dbReference type="InterPro" id="IPR017871">
    <property type="entry name" value="ABC_transporter-like_CS"/>
</dbReference>
<dbReference type="PROSITE" id="PS50928">
    <property type="entry name" value="ABC_TM1"/>
    <property type="match status" value="1"/>
</dbReference>
<dbReference type="PANTHER" id="PTHR43297">
    <property type="entry name" value="OLIGOPEPTIDE TRANSPORT ATP-BINDING PROTEIN APPD"/>
    <property type="match status" value="1"/>
</dbReference>
<dbReference type="CDD" id="cd06261">
    <property type="entry name" value="TM_PBP2"/>
    <property type="match status" value="1"/>
</dbReference>
<dbReference type="GO" id="GO:0016887">
    <property type="term" value="F:ATP hydrolysis activity"/>
    <property type="evidence" value="ECO:0007669"/>
    <property type="project" value="InterPro"/>
</dbReference>
<keyword evidence="8" id="KW-0547">Nucleotide-binding</keyword>
<dbReference type="Proteomes" id="UP000307000">
    <property type="component" value="Chromosome"/>
</dbReference>
<proteinExistence type="inferred from homology"/>
<dbReference type="GO" id="GO:0055085">
    <property type="term" value="P:transmembrane transport"/>
    <property type="evidence" value="ECO:0007669"/>
    <property type="project" value="InterPro"/>
</dbReference>
<reference evidence="16 17" key="1">
    <citation type="submission" date="2018-12" db="EMBL/GenBank/DDBJ databases">
        <title>Complete Genome Sequence of Glutamicibacter creatinolyticus strain LGCM259,isolated from an abscess of a 12-year-old mare in Italy.</title>
        <authorList>
            <person name="Santos R.G."/>
            <person name="Silva A.L."/>
            <person name="Seyffert N."/>
            <person name="Castro T.L.P."/>
            <person name="Attili A.R."/>
            <person name="Rifici C."/>
            <person name="Mazzullo G."/>
            <person name="Brenig B."/>
            <person name="Venanzi F."/>
            <person name="Azevedo V."/>
        </authorList>
    </citation>
    <scope>NUCLEOTIDE SEQUENCE [LARGE SCALE GENOMIC DNA]</scope>
    <source>
        <strain evidence="16 17">LGCM 259</strain>
    </source>
</reference>
<dbReference type="InterPro" id="IPR000515">
    <property type="entry name" value="MetI-like"/>
</dbReference>
<feature type="transmembrane region" description="Helical" evidence="13">
    <location>
        <begin position="77"/>
        <end position="102"/>
    </location>
</feature>
<dbReference type="Gene3D" id="1.10.3720.10">
    <property type="entry name" value="MetI-like"/>
    <property type="match status" value="1"/>
</dbReference>
<dbReference type="SUPFAM" id="SSF161098">
    <property type="entry name" value="MetI-like"/>
    <property type="match status" value="1"/>
</dbReference>
<feature type="transmembrane region" description="Helical" evidence="13">
    <location>
        <begin position="12"/>
        <end position="37"/>
    </location>
</feature>
<dbReference type="InterPro" id="IPR027417">
    <property type="entry name" value="P-loop_NTPase"/>
</dbReference>
<feature type="domain" description="ABC transporter" evidence="14">
    <location>
        <begin position="300"/>
        <end position="547"/>
    </location>
</feature>
<evidence type="ECO:0000256" key="9">
    <source>
        <dbReference type="ARBA" id="ARBA00022840"/>
    </source>
</evidence>
<dbReference type="InterPro" id="IPR003439">
    <property type="entry name" value="ABC_transporter-like_ATP-bd"/>
</dbReference>
<keyword evidence="12 13" id="KW-0472">Membrane</keyword>
<feature type="transmembrane region" description="Helical" evidence="13">
    <location>
        <begin position="196"/>
        <end position="221"/>
    </location>
</feature>
<evidence type="ECO:0000256" key="7">
    <source>
        <dbReference type="ARBA" id="ARBA00022692"/>
    </source>
</evidence>
<dbReference type="PROSITE" id="PS50893">
    <property type="entry name" value="ABC_TRANSPORTER_2"/>
    <property type="match status" value="1"/>
</dbReference>
<keyword evidence="17" id="KW-1185">Reference proteome</keyword>
<comment type="similarity">
    <text evidence="3">Belongs to the ABC transporter superfamily.</text>
</comment>
<dbReference type="Gene3D" id="3.40.50.300">
    <property type="entry name" value="P-loop containing nucleotide triphosphate hydrolases"/>
    <property type="match status" value="1"/>
</dbReference>
<dbReference type="PANTHER" id="PTHR43297:SF14">
    <property type="entry name" value="ATPASE AAA-TYPE CORE DOMAIN-CONTAINING PROTEIN"/>
    <property type="match status" value="1"/>
</dbReference>
<dbReference type="CDD" id="cd03257">
    <property type="entry name" value="ABC_NikE_OppD_transporters"/>
    <property type="match status" value="1"/>
</dbReference>
<evidence type="ECO:0000259" key="15">
    <source>
        <dbReference type="PROSITE" id="PS50928"/>
    </source>
</evidence>
<dbReference type="Pfam" id="PF00528">
    <property type="entry name" value="BPD_transp_1"/>
    <property type="match status" value="1"/>
</dbReference>
<protein>
    <submittedName>
        <fullName evidence="16">ATP-binding cassette domain-containing protein</fullName>
    </submittedName>
</protein>
<keyword evidence="7 13" id="KW-0812">Transmembrane</keyword>
<keyword evidence="6" id="KW-0997">Cell inner membrane</keyword>
<keyword evidence="9 16" id="KW-0067">ATP-binding</keyword>
<evidence type="ECO:0000256" key="13">
    <source>
        <dbReference type="RuleBase" id="RU363032"/>
    </source>
</evidence>
<evidence type="ECO:0000256" key="8">
    <source>
        <dbReference type="ARBA" id="ARBA00022741"/>
    </source>
</evidence>
<dbReference type="EMBL" id="CP034412">
    <property type="protein sequence ID" value="QCY48541.1"/>
    <property type="molecule type" value="Genomic_DNA"/>
</dbReference>
<keyword evidence="10" id="KW-1278">Translocase</keyword>
<evidence type="ECO:0000256" key="4">
    <source>
        <dbReference type="ARBA" id="ARBA00022448"/>
    </source>
</evidence>
<name>A0A5B7WWV8_9MICC</name>
<dbReference type="Pfam" id="PF00005">
    <property type="entry name" value="ABC_tran"/>
    <property type="match status" value="1"/>
</dbReference>
<evidence type="ECO:0000259" key="14">
    <source>
        <dbReference type="PROSITE" id="PS50893"/>
    </source>
</evidence>
<evidence type="ECO:0000256" key="1">
    <source>
        <dbReference type="ARBA" id="ARBA00004141"/>
    </source>
</evidence>
<comment type="subcellular location">
    <subcellularLocation>
        <location evidence="13">Cell membrane</location>
        <topology evidence="13">Multi-pass membrane protein</topology>
    </subcellularLocation>
    <subcellularLocation>
        <location evidence="2">Cell membrane</location>
        <topology evidence="2">Peripheral membrane protein</topology>
    </subcellularLocation>
    <subcellularLocation>
        <location evidence="1">Membrane</location>
        <topology evidence="1">Multi-pass membrane protein</topology>
    </subcellularLocation>
</comment>
<dbReference type="SUPFAM" id="SSF52540">
    <property type="entry name" value="P-loop containing nucleoside triphosphate hydrolases"/>
    <property type="match status" value="1"/>
</dbReference>
<comment type="similarity">
    <text evidence="13">Belongs to the binding-protein-dependent transport system permease family.</text>
</comment>
<dbReference type="KEGG" id="gcr:GcLGCM259_2834"/>
<evidence type="ECO:0000256" key="3">
    <source>
        <dbReference type="ARBA" id="ARBA00005417"/>
    </source>
</evidence>
<gene>
    <name evidence="16" type="ORF">GcLGCM259_2834</name>
</gene>